<sequence>MPTTTEYNIDDQLQELKNRVDDHQEALIIAGKNDVDFETIMRIHSKEIKELQNRIGPEIHPD</sequence>
<gene>
    <name evidence="1" type="ORF">LCGC14_0380480</name>
</gene>
<proteinExistence type="predicted"/>
<protein>
    <submittedName>
        <fullName evidence="1">Uncharacterized protein</fullName>
    </submittedName>
</protein>
<organism evidence="1">
    <name type="scientific">marine sediment metagenome</name>
    <dbReference type="NCBI Taxonomy" id="412755"/>
    <lineage>
        <taxon>unclassified sequences</taxon>
        <taxon>metagenomes</taxon>
        <taxon>ecological metagenomes</taxon>
    </lineage>
</organism>
<dbReference type="AlphaFoldDB" id="A0A0F9TKL9"/>
<evidence type="ECO:0000313" key="1">
    <source>
        <dbReference type="EMBL" id="KKN75427.1"/>
    </source>
</evidence>
<dbReference type="EMBL" id="LAZR01000310">
    <property type="protein sequence ID" value="KKN75427.1"/>
    <property type="molecule type" value="Genomic_DNA"/>
</dbReference>
<name>A0A0F9TKL9_9ZZZZ</name>
<accession>A0A0F9TKL9</accession>
<reference evidence="1" key="1">
    <citation type="journal article" date="2015" name="Nature">
        <title>Complex archaea that bridge the gap between prokaryotes and eukaryotes.</title>
        <authorList>
            <person name="Spang A."/>
            <person name="Saw J.H."/>
            <person name="Jorgensen S.L."/>
            <person name="Zaremba-Niedzwiedzka K."/>
            <person name="Martijn J."/>
            <person name="Lind A.E."/>
            <person name="van Eijk R."/>
            <person name="Schleper C."/>
            <person name="Guy L."/>
            <person name="Ettema T.J."/>
        </authorList>
    </citation>
    <scope>NUCLEOTIDE SEQUENCE</scope>
</reference>
<comment type="caution">
    <text evidence="1">The sequence shown here is derived from an EMBL/GenBank/DDBJ whole genome shotgun (WGS) entry which is preliminary data.</text>
</comment>